<evidence type="ECO:0000256" key="2">
    <source>
        <dbReference type="ARBA" id="ARBA00022695"/>
    </source>
</evidence>
<evidence type="ECO:0008006" key="8">
    <source>
        <dbReference type="Google" id="ProtNLM"/>
    </source>
</evidence>
<dbReference type="GO" id="GO:0004519">
    <property type="term" value="F:endonuclease activity"/>
    <property type="evidence" value="ECO:0007669"/>
    <property type="project" value="UniProtKB-KW"/>
</dbReference>
<dbReference type="InterPro" id="IPR016197">
    <property type="entry name" value="Chromo-like_dom_sf"/>
</dbReference>
<keyword evidence="3" id="KW-0540">Nuclease</keyword>
<keyword evidence="7" id="KW-1185">Reference proteome</keyword>
<sequence length="835" mass="95239">MHGVEQRGQRAGQGNESVSEAWESWSLNRKNRGGGYGELKMALRGYAPGPKGRRSGKHHSLPIDFSLNRPITRSQGRDHNNLVSEQEVMGDSSNNLQVQFETFMKMYQEHRHHDRLEREQLSSRIEELSRELTATRVDTHQGDNSANRAPREQPQAGIRPEGRAPLPRYSRLEFPLYDGKNDPLAWLSRCDHFFRHQHIPEDEKVEIASYHLDEDAQVWFLKLERDRPGISWEEFKRNCHLRFGPSLQSSKLGELSKLRWKNTSGDYIAIEVELHRPRDLISAMSLARLYERRGGIRRFNQPAFKPALPAPGSANPKNFKRLSRTEMDDRRAKGLCFNCDEIYSRGHQCKRLFWLDGVEESVQGEQEDQEIEEEFPPEISLHAIMGENAGGKTMKIQGINGEHHLLILIDSGSTHSFLGTQWVKKLGLHCAPRAGLQVMVANGNKIRSPGQCLQVPVTMGNQLLNIDFYMLHLTGIDAVLGVNWLQTLGPILWDFTAKSMIFKQNGRVMELQGTNREQSMTPVMLHVAELTSTLNDDLRLLLTEFEALFKEPMGLPPVRSFDHRINLESVTHPVVVRPYRYPHVQKDEIERQCRDITDHYSLKFLLDQRIITSPQQHWLSKLMGFDFSVEYRAGKHNTVADALSRCLEDQSCISAISMPLLPLFNSVRMEIQTSAELQALLRNIQQGEAVGPWDYKDGLIFFKKCVYLQDTSLLIQSIISALHEGSHEGEIQPLPKAILDSRVIHNTKQVLVHWDGLSPADSSWEDVSSFQSRFPSFTLADKCIFNGGSDVVNHDHVDKELNNVDKELVKGMKVYQRRGKAGHSIARIVEEDTGN</sequence>
<dbReference type="Pfam" id="PF08284">
    <property type="entry name" value="RVP_2"/>
    <property type="match status" value="1"/>
</dbReference>
<proteinExistence type="predicted"/>
<evidence type="ECO:0000256" key="5">
    <source>
        <dbReference type="SAM" id="MobiDB-lite"/>
    </source>
</evidence>
<gene>
    <name evidence="6" type="ORF">DKX38_024566</name>
</gene>
<organism evidence="6 7">
    <name type="scientific">Salix brachista</name>
    <dbReference type="NCBI Taxonomy" id="2182728"/>
    <lineage>
        <taxon>Eukaryota</taxon>
        <taxon>Viridiplantae</taxon>
        <taxon>Streptophyta</taxon>
        <taxon>Embryophyta</taxon>
        <taxon>Tracheophyta</taxon>
        <taxon>Spermatophyta</taxon>
        <taxon>Magnoliopsida</taxon>
        <taxon>eudicotyledons</taxon>
        <taxon>Gunneridae</taxon>
        <taxon>Pentapetalae</taxon>
        <taxon>rosids</taxon>
        <taxon>fabids</taxon>
        <taxon>Malpighiales</taxon>
        <taxon>Salicaceae</taxon>
        <taxon>Saliceae</taxon>
        <taxon>Salix</taxon>
    </lineage>
</organism>
<dbReference type="PANTHER" id="PTHR37984:SF5">
    <property type="entry name" value="PROTEIN NYNRIN-LIKE"/>
    <property type="match status" value="1"/>
</dbReference>
<dbReference type="Gene3D" id="2.40.70.10">
    <property type="entry name" value="Acid Proteases"/>
    <property type="match status" value="1"/>
</dbReference>
<dbReference type="SUPFAM" id="SSF50630">
    <property type="entry name" value="Acid proteases"/>
    <property type="match status" value="1"/>
</dbReference>
<dbReference type="PANTHER" id="PTHR37984">
    <property type="entry name" value="PROTEIN CBG26694"/>
    <property type="match status" value="1"/>
</dbReference>
<dbReference type="InterPro" id="IPR050951">
    <property type="entry name" value="Retrovirus_Pol_polyprotein"/>
</dbReference>
<evidence type="ECO:0000256" key="3">
    <source>
        <dbReference type="ARBA" id="ARBA00022722"/>
    </source>
</evidence>
<dbReference type="InterPro" id="IPR021109">
    <property type="entry name" value="Peptidase_aspartic_dom_sf"/>
</dbReference>
<keyword evidence="4" id="KW-0378">Hydrolase</keyword>
<dbReference type="GO" id="GO:0016779">
    <property type="term" value="F:nucleotidyltransferase activity"/>
    <property type="evidence" value="ECO:0007669"/>
    <property type="project" value="UniProtKB-KW"/>
</dbReference>
<keyword evidence="2" id="KW-0548">Nucleotidyltransferase</keyword>
<keyword evidence="4" id="KW-0255">Endonuclease</keyword>
<name>A0A5N5JZG5_9ROSI</name>
<dbReference type="AlphaFoldDB" id="A0A5N5JZG5"/>
<feature type="region of interest" description="Disordered" evidence="5">
    <location>
        <begin position="136"/>
        <end position="164"/>
    </location>
</feature>
<comment type="caution">
    <text evidence="6">The sequence shown here is derived from an EMBL/GenBank/DDBJ whole genome shotgun (WGS) entry which is preliminary data.</text>
</comment>
<accession>A0A5N5JZG5</accession>
<evidence type="ECO:0000313" key="6">
    <source>
        <dbReference type="EMBL" id="KAB5520247.1"/>
    </source>
</evidence>
<evidence type="ECO:0000313" key="7">
    <source>
        <dbReference type="Proteomes" id="UP000326939"/>
    </source>
</evidence>
<keyword evidence="1" id="KW-0808">Transferase</keyword>
<dbReference type="SUPFAM" id="SSF54160">
    <property type="entry name" value="Chromo domain-like"/>
    <property type="match status" value="1"/>
</dbReference>
<dbReference type="CDD" id="cd00303">
    <property type="entry name" value="retropepsin_like"/>
    <property type="match status" value="1"/>
</dbReference>
<protein>
    <recommendedName>
        <fullName evidence="8">Chromo domain-containing protein</fullName>
    </recommendedName>
</protein>
<evidence type="ECO:0000256" key="4">
    <source>
        <dbReference type="ARBA" id="ARBA00022759"/>
    </source>
</evidence>
<reference evidence="7" key="1">
    <citation type="journal article" date="2019" name="Gigascience">
        <title>De novo genome assembly of the endangered Acer yangbiense, a plant species with extremely small populations endemic to Yunnan Province, China.</title>
        <authorList>
            <person name="Yang J."/>
            <person name="Wariss H.M."/>
            <person name="Tao L."/>
            <person name="Zhang R."/>
            <person name="Yun Q."/>
            <person name="Hollingsworth P."/>
            <person name="Dao Z."/>
            <person name="Luo G."/>
            <person name="Guo H."/>
            <person name="Ma Y."/>
            <person name="Sun W."/>
        </authorList>
    </citation>
    <scope>NUCLEOTIDE SEQUENCE [LARGE SCALE GENOMIC DNA]</scope>
    <source>
        <strain evidence="7">cv. br00</strain>
    </source>
</reference>
<dbReference type="Proteomes" id="UP000326939">
    <property type="component" value="Chromosome 16"/>
</dbReference>
<dbReference type="EMBL" id="VDCV01000016">
    <property type="protein sequence ID" value="KAB5520247.1"/>
    <property type="molecule type" value="Genomic_DNA"/>
</dbReference>
<dbReference type="Gene3D" id="2.40.50.40">
    <property type="match status" value="1"/>
</dbReference>
<evidence type="ECO:0000256" key="1">
    <source>
        <dbReference type="ARBA" id="ARBA00022679"/>
    </source>
</evidence>
<feature type="region of interest" description="Disordered" evidence="5">
    <location>
        <begin position="1"/>
        <end position="21"/>
    </location>
</feature>